<dbReference type="InterPro" id="IPR019819">
    <property type="entry name" value="Carboxylesterase_B_CS"/>
</dbReference>
<dbReference type="InterPro" id="IPR050309">
    <property type="entry name" value="Type-B_Carboxylest/Lipase"/>
</dbReference>
<dbReference type="PROSITE" id="PS00941">
    <property type="entry name" value="CARBOXYLESTERASE_B_2"/>
    <property type="match status" value="1"/>
</dbReference>
<dbReference type="EMBL" id="KJ951036">
    <property type="protein sequence ID" value="AIF75075.1"/>
    <property type="molecule type" value="mRNA"/>
</dbReference>
<dbReference type="EC" id="3.1.1.-" evidence="3"/>
<dbReference type="InterPro" id="IPR002018">
    <property type="entry name" value="CarbesteraseB"/>
</dbReference>
<evidence type="ECO:0000256" key="1">
    <source>
        <dbReference type="ARBA" id="ARBA00005964"/>
    </source>
</evidence>
<dbReference type="Gene3D" id="3.40.50.1820">
    <property type="entry name" value="alpha/beta hydrolase"/>
    <property type="match status" value="1"/>
</dbReference>
<name>A0A0K0KDL6_9PEZI</name>
<evidence type="ECO:0000313" key="5">
    <source>
        <dbReference type="EMBL" id="AIF75075.1"/>
    </source>
</evidence>
<dbReference type="ESTHER" id="9pezi-a0a0k0kdl6">
    <property type="family name" value="Fungal_carboxylesterase_lipase"/>
</dbReference>
<evidence type="ECO:0000256" key="3">
    <source>
        <dbReference type="RuleBase" id="RU361235"/>
    </source>
</evidence>
<dbReference type="PANTHER" id="PTHR11559">
    <property type="entry name" value="CARBOXYLESTERASE"/>
    <property type="match status" value="1"/>
</dbReference>
<keyword evidence="2 3" id="KW-0378">Hydrolase</keyword>
<dbReference type="AlphaFoldDB" id="A0A0K0KDL6"/>
<feature type="domain" description="Carboxylesterase type B" evidence="4">
    <location>
        <begin position="122"/>
        <end position="594"/>
    </location>
</feature>
<dbReference type="InterPro" id="IPR029058">
    <property type="entry name" value="AB_hydrolase_fold"/>
</dbReference>
<dbReference type="SUPFAM" id="SSF53474">
    <property type="entry name" value="alpha/beta-Hydrolases"/>
    <property type="match status" value="1"/>
</dbReference>
<dbReference type="GO" id="GO:0016787">
    <property type="term" value="F:hydrolase activity"/>
    <property type="evidence" value="ECO:0007669"/>
    <property type="project" value="UniProtKB-KW"/>
</dbReference>
<dbReference type="InterPro" id="IPR019826">
    <property type="entry name" value="Carboxylesterase_B_AS"/>
</dbReference>
<evidence type="ECO:0000256" key="2">
    <source>
        <dbReference type="ARBA" id="ARBA00022801"/>
    </source>
</evidence>
<dbReference type="Pfam" id="PF00135">
    <property type="entry name" value="COesterase"/>
    <property type="match status" value="1"/>
</dbReference>
<protein>
    <recommendedName>
        <fullName evidence="3">Carboxylic ester hydrolase</fullName>
        <ecNumber evidence="3">3.1.1.-</ecNumber>
    </recommendedName>
</protein>
<organism evidence="5">
    <name type="scientific">Daldinia eschscholtzii</name>
    <dbReference type="NCBI Taxonomy" id="292717"/>
    <lineage>
        <taxon>Eukaryota</taxon>
        <taxon>Fungi</taxon>
        <taxon>Dikarya</taxon>
        <taxon>Ascomycota</taxon>
        <taxon>Pezizomycotina</taxon>
        <taxon>Sordariomycetes</taxon>
        <taxon>Xylariomycetidae</taxon>
        <taxon>Xylariales</taxon>
        <taxon>Hypoxylaceae</taxon>
        <taxon>Daldinia</taxon>
    </lineage>
</organism>
<comment type="similarity">
    <text evidence="1 3">Belongs to the type-B carboxylesterase/lipase family.</text>
</comment>
<evidence type="ECO:0000259" key="4">
    <source>
        <dbReference type="Pfam" id="PF00135"/>
    </source>
</evidence>
<reference evidence="5" key="1">
    <citation type="submission" date="2014-06" db="EMBL/GenBank/DDBJ databases">
        <title>Three species of the Botryosphaeriales overlap on five unrelated trees in China, with a novel species.</title>
        <authorList>
            <person name="Tian C."/>
            <person name="Fan X."/>
        </authorList>
    </citation>
    <scope>NUCLEOTIDE SEQUENCE</scope>
    <source>
        <strain evidence="5">IFB-TL01</strain>
    </source>
</reference>
<dbReference type="PROSITE" id="PS00122">
    <property type="entry name" value="CARBOXYLESTERASE_B_1"/>
    <property type="match status" value="1"/>
</dbReference>
<sequence>MPSAWRVATRSPAAPNVTVYTRTPTAQEIMHRLANNLECCQLAGSRRFGPWKREDARDTWETWETWKTGSSRSEGFRGLWNFPMVTLKVVILVLCHLCRLVSAVDTAVDLDCNKYVGFATPNGITQWLGIRYAAPPVGDLRFMPPQDPPCNKTTQIADKHGKLCLSTSNSPPDNSHAEDCLFLDVYAPTEATRHSKLPVFFFIQGGGFNVLSNPNFNGSGLIEASGNSIVVVTFNYRVGPYGFITHEDKITPNNGLRDQRKALQWVQDHISQFGGDPGHVVLGGDSAGAASISLQMVAYDGKTTDLFHAAAAESVSFATVLTVDESQYLYDNFSALVGCSGYYSLDCLRNKTAAELQSQNTGLPYPGEMSKPLYSWNPVLDYDFLTDYTYNSFAKGKFVKIPVIYGDDTNGGTTFTPRDTSTLAESEAFLRTQFPYLTRDQLDEISSMYPNKNDSCPSTGCWWRQVSDVYGDMRYMCPGLFISSAMRKYGVSRSYNYRYNVEDPGQVAQGLGVPHTAELAAIWGPENAGGAPASYTNDGINVPVIPVIQAYWTSFIRTFDPNTHRHPDSAVWKKWDEHKQNRLLFETGGNTTMETVDKDTQSHCKYFWSIGVDIRQ</sequence>
<proteinExistence type="evidence at transcript level"/>
<accession>A0A0K0KDL6</accession>